<dbReference type="InterPro" id="IPR002104">
    <property type="entry name" value="Integrase_catalytic"/>
</dbReference>
<dbReference type="InterPro" id="IPR004107">
    <property type="entry name" value="Integrase_SAM-like_N"/>
</dbReference>
<dbReference type="InterPro" id="IPR010998">
    <property type="entry name" value="Integrase_recombinase_N"/>
</dbReference>
<dbReference type="InterPro" id="IPR038488">
    <property type="entry name" value="Integrase_DNA-bd_sf"/>
</dbReference>
<dbReference type="Pfam" id="PF00589">
    <property type="entry name" value="Phage_integrase"/>
    <property type="match status" value="1"/>
</dbReference>
<dbReference type="Pfam" id="PF13495">
    <property type="entry name" value="Phage_int_SAM_4"/>
    <property type="match status" value="1"/>
</dbReference>
<dbReference type="PROSITE" id="PS51900">
    <property type="entry name" value="CB"/>
    <property type="match status" value="1"/>
</dbReference>
<feature type="domain" description="Tyr recombinase" evidence="6">
    <location>
        <begin position="155"/>
        <end position="305"/>
    </location>
</feature>
<dbReference type="InterPro" id="IPR011010">
    <property type="entry name" value="DNA_brk_join_enz"/>
</dbReference>
<accession>A0A1G5ZGK3</accession>
<protein>
    <submittedName>
        <fullName evidence="8">Site-specific recombinase XerD</fullName>
    </submittedName>
</protein>
<dbReference type="InterPro" id="IPR050090">
    <property type="entry name" value="Tyrosine_recombinase_XerCD"/>
</dbReference>
<dbReference type="STRING" id="1165689.SAMN02927914_05101"/>
<proteinExistence type="inferred from homology"/>
<dbReference type="GO" id="GO:0003677">
    <property type="term" value="F:DNA binding"/>
    <property type="evidence" value="ECO:0007669"/>
    <property type="project" value="UniProtKB-UniRule"/>
</dbReference>
<evidence type="ECO:0000313" key="8">
    <source>
        <dbReference type="EMBL" id="SDA94008.1"/>
    </source>
</evidence>
<evidence type="ECO:0000256" key="3">
    <source>
        <dbReference type="ARBA" id="ARBA00023125"/>
    </source>
</evidence>
<organism evidence="8 9">
    <name type="scientific">Mesorhizobium qingshengii</name>
    <dbReference type="NCBI Taxonomy" id="1165689"/>
    <lineage>
        <taxon>Bacteria</taxon>
        <taxon>Pseudomonadati</taxon>
        <taxon>Pseudomonadota</taxon>
        <taxon>Alphaproteobacteria</taxon>
        <taxon>Hyphomicrobiales</taxon>
        <taxon>Phyllobacteriaceae</taxon>
        <taxon>Mesorhizobium</taxon>
    </lineage>
</organism>
<keyword evidence="3 5" id="KW-0238">DNA-binding</keyword>
<dbReference type="PROSITE" id="PS51898">
    <property type="entry name" value="TYR_RECOMBINASE"/>
    <property type="match status" value="1"/>
</dbReference>
<evidence type="ECO:0000313" key="9">
    <source>
        <dbReference type="Proteomes" id="UP000198588"/>
    </source>
</evidence>
<dbReference type="InterPro" id="IPR013762">
    <property type="entry name" value="Integrase-like_cat_sf"/>
</dbReference>
<dbReference type="SUPFAM" id="SSF56349">
    <property type="entry name" value="DNA breaking-rejoining enzymes"/>
    <property type="match status" value="1"/>
</dbReference>
<evidence type="ECO:0000259" key="6">
    <source>
        <dbReference type="PROSITE" id="PS51898"/>
    </source>
</evidence>
<feature type="domain" description="Core-binding (CB)" evidence="7">
    <location>
        <begin position="57"/>
        <end position="138"/>
    </location>
</feature>
<evidence type="ECO:0000256" key="2">
    <source>
        <dbReference type="ARBA" id="ARBA00022908"/>
    </source>
</evidence>
<dbReference type="Gene3D" id="1.10.150.130">
    <property type="match status" value="1"/>
</dbReference>
<evidence type="ECO:0000256" key="1">
    <source>
        <dbReference type="ARBA" id="ARBA00008857"/>
    </source>
</evidence>
<dbReference type="Gene3D" id="3.30.160.390">
    <property type="entry name" value="Integrase, DNA-binding domain"/>
    <property type="match status" value="1"/>
</dbReference>
<keyword evidence="2" id="KW-0229">DNA integration</keyword>
<dbReference type="Proteomes" id="UP000198588">
    <property type="component" value="Unassembled WGS sequence"/>
</dbReference>
<sequence>MLTDAALKALKPKQKIYKLADRDGMYVRVMPSDAISFRSWSSLQREELAMATLSTDAPITPLRQRMQQDMLMRGLGPHTQQDYVRHVRRFAAFLGRAPDTATIEDIRRFQLCQHENGIGPSTINGAASALRFLFTVTLKRRDLVRALVVARYPRKLPEVLSVEEAARLLEAAPGIKYKAALGVAYGAGLRVSEVAHLKVDDIDSTRMLIRVEQGKGRRDRNAMLSPQLLELLRLWWREGKRRGIMLPHGWLFPGRSCIAPISSRQLHRAVQEAAEVAGIRKRVSPHTLRHSTCGLIVSTRRFTKM</sequence>
<keyword evidence="4" id="KW-0233">DNA recombination</keyword>
<dbReference type="AlphaFoldDB" id="A0A1G5ZGK3"/>
<name>A0A1G5ZGK3_9HYPH</name>
<evidence type="ECO:0000256" key="4">
    <source>
        <dbReference type="ARBA" id="ARBA00023172"/>
    </source>
</evidence>
<reference evidence="8 9" key="1">
    <citation type="submission" date="2016-10" db="EMBL/GenBank/DDBJ databases">
        <authorList>
            <person name="de Groot N.N."/>
        </authorList>
    </citation>
    <scope>NUCLEOTIDE SEQUENCE [LARGE SCALE GENOMIC DNA]</scope>
    <source>
        <strain evidence="8 9">CGMCC 1.12097</strain>
    </source>
</reference>
<dbReference type="InterPro" id="IPR044068">
    <property type="entry name" value="CB"/>
</dbReference>
<dbReference type="EMBL" id="FMXM01000019">
    <property type="protein sequence ID" value="SDA94008.1"/>
    <property type="molecule type" value="Genomic_DNA"/>
</dbReference>
<dbReference type="PANTHER" id="PTHR30349:SF64">
    <property type="entry name" value="PROPHAGE INTEGRASE INTD-RELATED"/>
    <property type="match status" value="1"/>
</dbReference>
<dbReference type="PANTHER" id="PTHR30349">
    <property type="entry name" value="PHAGE INTEGRASE-RELATED"/>
    <property type="match status" value="1"/>
</dbReference>
<dbReference type="GO" id="GO:0006310">
    <property type="term" value="P:DNA recombination"/>
    <property type="evidence" value="ECO:0007669"/>
    <property type="project" value="UniProtKB-KW"/>
</dbReference>
<evidence type="ECO:0000256" key="5">
    <source>
        <dbReference type="PROSITE-ProRule" id="PRU01248"/>
    </source>
</evidence>
<evidence type="ECO:0000259" key="7">
    <source>
        <dbReference type="PROSITE" id="PS51900"/>
    </source>
</evidence>
<comment type="similarity">
    <text evidence="1">Belongs to the 'phage' integrase family.</text>
</comment>
<gene>
    <name evidence="8" type="ORF">SAMN02927914_05101</name>
</gene>
<dbReference type="GO" id="GO:0015074">
    <property type="term" value="P:DNA integration"/>
    <property type="evidence" value="ECO:0007669"/>
    <property type="project" value="UniProtKB-KW"/>
</dbReference>
<dbReference type="Gene3D" id="1.10.443.10">
    <property type="entry name" value="Intergrase catalytic core"/>
    <property type="match status" value="1"/>
</dbReference>